<evidence type="ECO:0000313" key="3">
    <source>
        <dbReference type="Proteomes" id="UP000677054"/>
    </source>
</evidence>
<gene>
    <name evidence="2" type="ORF">DSTB1V02_LOCUS7318</name>
</gene>
<dbReference type="OrthoDB" id="10034606at2759"/>
<evidence type="ECO:0000256" key="1">
    <source>
        <dbReference type="SAM" id="MobiDB-lite"/>
    </source>
</evidence>
<name>A0A7R8XCS5_9CRUS</name>
<dbReference type="AlphaFoldDB" id="A0A7R8XCS5"/>
<dbReference type="EMBL" id="LR900985">
    <property type="protein sequence ID" value="CAD7247487.1"/>
    <property type="molecule type" value="Genomic_DNA"/>
</dbReference>
<evidence type="ECO:0008006" key="4">
    <source>
        <dbReference type="Google" id="ProtNLM"/>
    </source>
</evidence>
<dbReference type="Proteomes" id="UP000677054">
    <property type="component" value="Unassembled WGS sequence"/>
</dbReference>
<feature type="compositionally biased region" description="Basic and acidic residues" evidence="1">
    <location>
        <begin position="142"/>
        <end position="156"/>
    </location>
</feature>
<dbReference type="EMBL" id="CAJPEV010001468">
    <property type="protein sequence ID" value="CAG0892832.1"/>
    <property type="molecule type" value="Genomic_DNA"/>
</dbReference>
<accession>A0A7R8XCS5</accession>
<evidence type="ECO:0000313" key="2">
    <source>
        <dbReference type="EMBL" id="CAD7247487.1"/>
    </source>
</evidence>
<sequence>MGDYHRLAGKAIPFKQFGYCSLEAYLRSLPHLVNLKQRGNVLMCHVIADERTNHLKALVSKQKSTKKGSFVKQPHALPHARDLHAEVRHRHKKSLVPMRRESYTNKSLSSKHARSIPSTQHQLKPKTSTTPASTQHNASKPLRKDLKSHEITRDPENGASFPSSLHREGNYPFLGSKDATDSSSLSSVVRMKVDPVTGPGAVKKNGSNFQNPVSNKCIYEGYHSRDPGLSNIYSGHMHQHQDMNDHVSGSATDPDGVCSLDYMSGHSETTIRGPTKLSFKNQLWRFCNRKNFMEHDMPKYYTFTNARDHFICKLKDKVPWKVMASRLGRSVRTVARIVSAAKGLPSLEIPIKKPRIIREFNSGVEEGKYLHWSWTVDLVAGSMFSNADLHALSHVEAEECAAEKALAHFLGIKMKRDNAEVPYRQVELVQGENLGLIRKTYGLLLASNLAKQFYLSSLSRVTTLADQGSRETSTAEAMHLTEGDREHRRCLMTSLRRPQDIEKRSNEEVFKISPPGYPEAFD</sequence>
<organism evidence="2">
    <name type="scientific">Darwinula stevensoni</name>
    <dbReference type="NCBI Taxonomy" id="69355"/>
    <lineage>
        <taxon>Eukaryota</taxon>
        <taxon>Metazoa</taxon>
        <taxon>Ecdysozoa</taxon>
        <taxon>Arthropoda</taxon>
        <taxon>Crustacea</taxon>
        <taxon>Oligostraca</taxon>
        <taxon>Ostracoda</taxon>
        <taxon>Podocopa</taxon>
        <taxon>Podocopida</taxon>
        <taxon>Darwinulocopina</taxon>
        <taxon>Darwinuloidea</taxon>
        <taxon>Darwinulidae</taxon>
        <taxon>Darwinula</taxon>
    </lineage>
</organism>
<dbReference type="InterPro" id="IPR041966">
    <property type="entry name" value="LOTUS-like"/>
</dbReference>
<feature type="region of interest" description="Disordered" evidence="1">
    <location>
        <begin position="502"/>
        <end position="522"/>
    </location>
</feature>
<reference evidence="2" key="1">
    <citation type="submission" date="2020-11" db="EMBL/GenBank/DDBJ databases">
        <authorList>
            <person name="Tran Van P."/>
        </authorList>
    </citation>
    <scope>NUCLEOTIDE SEQUENCE</scope>
</reference>
<keyword evidence="3" id="KW-1185">Reference proteome</keyword>
<proteinExistence type="predicted"/>
<dbReference type="Gene3D" id="3.30.420.610">
    <property type="entry name" value="LOTUS domain-like"/>
    <property type="match status" value="1"/>
</dbReference>
<feature type="region of interest" description="Disordered" evidence="1">
    <location>
        <begin position="88"/>
        <end position="166"/>
    </location>
</feature>
<protein>
    <recommendedName>
        <fullName evidence="4">HTH OST-type domain-containing protein</fullName>
    </recommendedName>
</protein>
<feature type="compositionally biased region" description="Polar residues" evidence="1">
    <location>
        <begin position="115"/>
        <end position="138"/>
    </location>
</feature>